<organism evidence="2 3">
    <name type="scientific">Drosophila navojoa</name>
    <name type="common">Fruit fly</name>
    <dbReference type="NCBI Taxonomy" id="7232"/>
    <lineage>
        <taxon>Eukaryota</taxon>
        <taxon>Metazoa</taxon>
        <taxon>Ecdysozoa</taxon>
        <taxon>Arthropoda</taxon>
        <taxon>Hexapoda</taxon>
        <taxon>Insecta</taxon>
        <taxon>Pterygota</taxon>
        <taxon>Neoptera</taxon>
        <taxon>Endopterygota</taxon>
        <taxon>Diptera</taxon>
        <taxon>Brachycera</taxon>
        <taxon>Muscomorpha</taxon>
        <taxon>Ephydroidea</taxon>
        <taxon>Drosophilidae</taxon>
        <taxon>Drosophila</taxon>
    </lineage>
</organism>
<protein>
    <submittedName>
        <fullName evidence="2">Uncharacterized protein</fullName>
    </submittedName>
</protein>
<evidence type="ECO:0000313" key="2">
    <source>
        <dbReference type="EMBL" id="TDG50003.1"/>
    </source>
</evidence>
<proteinExistence type="predicted"/>
<comment type="caution">
    <text evidence="2">The sequence shown here is derived from an EMBL/GenBank/DDBJ whole genome shotgun (WGS) entry which is preliminary data.</text>
</comment>
<keyword evidence="3" id="KW-1185">Reference proteome</keyword>
<sequence>MSVRTLSWGRAPLSQPSGLRSCSAGCRQLAAVLVRCEQPAATHLATQPTNQPAHTISIPTTGGPAEQSLRSLKTLDEVSWPLMPE</sequence>
<feature type="region of interest" description="Disordered" evidence="1">
    <location>
        <begin position="45"/>
        <end position="70"/>
    </location>
</feature>
<name>A0A484BMK4_DRONA</name>
<evidence type="ECO:0000313" key="3">
    <source>
        <dbReference type="Proteomes" id="UP000295192"/>
    </source>
</evidence>
<evidence type="ECO:0000256" key="1">
    <source>
        <dbReference type="SAM" id="MobiDB-lite"/>
    </source>
</evidence>
<feature type="compositionally biased region" description="Polar residues" evidence="1">
    <location>
        <begin position="45"/>
        <end position="60"/>
    </location>
</feature>
<accession>A0A484BMK4</accession>
<dbReference type="EMBL" id="LSRL02000018">
    <property type="protein sequence ID" value="TDG50003.1"/>
    <property type="molecule type" value="Genomic_DNA"/>
</dbReference>
<gene>
    <name evidence="2" type="ORF">AWZ03_003513</name>
</gene>
<dbReference type="Proteomes" id="UP000295192">
    <property type="component" value="Unassembled WGS sequence"/>
</dbReference>
<dbReference type="AlphaFoldDB" id="A0A484BMK4"/>
<reference evidence="2 3" key="1">
    <citation type="journal article" date="2019" name="J. Hered.">
        <title>An Improved Genome Assembly for Drosophila navojoa, the Basal Species in the mojavensis Cluster.</title>
        <authorList>
            <person name="Vanderlinde T."/>
            <person name="Dupim E.G."/>
            <person name="Nazario-Yepiz N.O."/>
            <person name="Carvalho A.B."/>
        </authorList>
    </citation>
    <scope>NUCLEOTIDE SEQUENCE [LARGE SCALE GENOMIC DNA]</scope>
    <source>
        <strain evidence="2">Navoj_Jal97</strain>
        <tissue evidence="2">Whole organism</tissue>
    </source>
</reference>